<evidence type="ECO:0000313" key="3">
    <source>
        <dbReference type="EMBL" id="PJR16412.1"/>
    </source>
</evidence>
<proteinExistence type="predicted"/>
<protein>
    <submittedName>
        <fullName evidence="3">Exopolysaccharide production repressor protein</fullName>
    </submittedName>
</protein>
<dbReference type="AlphaFoldDB" id="A0A2J0Z7C9"/>
<name>A0A2J0Z7C9_RHIML</name>
<reference evidence="3 4" key="1">
    <citation type="submission" date="2017-06" db="EMBL/GenBank/DDBJ databases">
        <title>Ensifer strains isolated from leguminous trees and herbs display diverse denitrification phenotypes with some acting as strong N2O sinks.</title>
        <authorList>
            <person name="Woliy K."/>
            <person name="Mania D."/>
            <person name="Bakken L.R."/>
            <person name="Frostegard A."/>
        </authorList>
    </citation>
    <scope>NUCLEOTIDE SEQUENCE [LARGE SCALE GENOMIC DNA]</scope>
    <source>
        <strain evidence="3 4">AC50a</strain>
    </source>
</reference>
<comment type="caution">
    <text evidence="3">The sequence shown here is derived from an EMBL/GenBank/DDBJ whole genome shotgun (WGS) entry which is preliminary data.</text>
</comment>
<sequence>MFAPRVFLSMIGALAAFAVATYYLNGSLASTAIQTLICAVLIQVGYFVAVLFLVWKEARERRRLSSQKQFVTAEAANDEKQPGKVSLRRLNRPHHLNS</sequence>
<evidence type="ECO:0000313" key="4">
    <source>
        <dbReference type="Proteomes" id="UP000231987"/>
    </source>
</evidence>
<keyword evidence="2" id="KW-0812">Transmembrane</keyword>
<dbReference type="RefSeq" id="WP_004434938.1">
    <property type="nucleotide sequence ID" value="NZ_JAHVCK010000001.1"/>
</dbReference>
<dbReference type="InterPro" id="IPR024239">
    <property type="entry name" value="SyrA"/>
</dbReference>
<accession>A0A2J0Z7C9</accession>
<gene>
    <name evidence="3" type="ORF">CEJ86_06450</name>
</gene>
<feature type="transmembrane region" description="Helical" evidence="2">
    <location>
        <begin position="31"/>
        <end position="55"/>
    </location>
</feature>
<feature type="region of interest" description="Disordered" evidence="1">
    <location>
        <begin position="75"/>
        <end position="98"/>
    </location>
</feature>
<organism evidence="3 4">
    <name type="scientific">Rhizobium meliloti</name>
    <name type="common">Ensifer meliloti</name>
    <name type="synonym">Sinorhizobium meliloti</name>
    <dbReference type="NCBI Taxonomy" id="382"/>
    <lineage>
        <taxon>Bacteria</taxon>
        <taxon>Pseudomonadati</taxon>
        <taxon>Pseudomonadota</taxon>
        <taxon>Alphaproteobacteria</taxon>
        <taxon>Hyphomicrobiales</taxon>
        <taxon>Rhizobiaceae</taxon>
        <taxon>Sinorhizobium/Ensifer group</taxon>
        <taxon>Sinorhizobium</taxon>
    </lineage>
</organism>
<keyword evidence="2" id="KW-0472">Membrane</keyword>
<dbReference type="EMBL" id="NJGD01000002">
    <property type="protein sequence ID" value="PJR16412.1"/>
    <property type="molecule type" value="Genomic_DNA"/>
</dbReference>
<feature type="compositionally biased region" description="Basic residues" evidence="1">
    <location>
        <begin position="86"/>
        <end position="98"/>
    </location>
</feature>
<keyword evidence="2" id="KW-1133">Transmembrane helix</keyword>
<feature type="transmembrane region" description="Helical" evidence="2">
    <location>
        <begin position="7"/>
        <end position="25"/>
    </location>
</feature>
<evidence type="ECO:0000256" key="2">
    <source>
        <dbReference type="SAM" id="Phobius"/>
    </source>
</evidence>
<dbReference type="Proteomes" id="UP000231987">
    <property type="component" value="Unassembled WGS sequence"/>
</dbReference>
<evidence type="ECO:0000256" key="1">
    <source>
        <dbReference type="SAM" id="MobiDB-lite"/>
    </source>
</evidence>
<dbReference type="Pfam" id="PF11089">
    <property type="entry name" value="SyrA"/>
    <property type="match status" value="1"/>
</dbReference>